<evidence type="ECO:0000313" key="1">
    <source>
        <dbReference type="EMBL" id="ESU36462.1"/>
    </source>
</evidence>
<dbReference type="InterPro" id="IPR016024">
    <property type="entry name" value="ARM-type_fold"/>
</dbReference>
<organism evidence="1 2">
    <name type="scientific">Giardia intestinalis</name>
    <name type="common">Giardia lamblia</name>
    <dbReference type="NCBI Taxonomy" id="5741"/>
    <lineage>
        <taxon>Eukaryota</taxon>
        <taxon>Metamonada</taxon>
        <taxon>Diplomonadida</taxon>
        <taxon>Hexamitidae</taxon>
        <taxon>Giardiinae</taxon>
        <taxon>Giardia</taxon>
    </lineage>
</organism>
<proteinExistence type="predicted"/>
<dbReference type="VEuPathDB" id="GiardiaDB:GL50803_0034179"/>
<dbReference type="VEuPathDB" id="GiardiaDB:DHA2_34179"/>
<reference evidence="2" key="1">
    <citation type="submission" date="2012-02" db="EMBL/GenBank/DDBJ databases">
        <title>Genome sequencing of Giardia lamblia Genotypes A2 and B isolates (DH and GS) and comparative analysis with the genomes of Genotypes A1 and E (WB and Pig).</title>
        <authorList>
            <person name="Adam R."/>
            <person name="Dahlstrom E."/>
            <person name="Martens C."/>
            <person name="Bruno D."/>
            <person name="Barbian K."/>
            <person name="Porcella S.F."/>
            <person name="Nash T."/>
        </authorList>
    </citation>
    <scope>NUCLEOTIDE SEQUENCE</scope>
    <source>
        <strain evidence="2">DH</strain>
    </source>
</reference>
<dbReference type="EMBL" id="AHGT01000047">
    <property type="protein sequence ID" value="ESU36462.1"/>
    <property type="molecule type" value="Genomic_DNA"/>
</dbReference>
<dbReference type="Proteomes" id="UP000018320">
    <property type="component" value="Unassembled WGS sequence"/>
</dbReference>
<accession>V6TDF9</accession>
<protein>
    <submittedName>
        <fullName evidence="1">Putative membrane spanning protein</fullName>
    </submittedName>
</protein>
<reference evidence="1 2" key="2">
    <citation type="journal article" date="2013" name="Genome Biol. Evol.">
        <title>Genome sequencing of Giardia lamblia genotypes A2 and B isolates (DH and GS) and comparative analysis with the genomes of genotypes A1 and E (WB and Pig).</title>
        <authorList>
            <person name="Adam R.D."/>
            <person name="Dahlstrom E.W."/>
            <person name="Martens C.A."/>
            <person name="Bruno D.P."/>
            <person name="Barbian K.D."/>
            <person name="Ricklefs S.M."/>
            <person name="Hernandez M.M."/>
            <person name="Narla N.P."/>
            <person name="Patel R.B."/>
            <person name="Porcella S.F."/>
            <person name="Nash T.E."/>
        </authorList>
    </citation>
    <scope>NUCLEOTIDE SEQUENCE [LARGE SCALE GENOMIC DNA]</scope>
    <source>
        <strain evidence="1 2">DH</strain>
    </source>
</reference>
<gene>
    <name evidence="1" type="ORF">DHA2_34179</name>
</gene>
<dbReference type="SUPFAM" id="SSF48371">
    <property type="entry name" value="ARM repeat"/>
    <property type="match status" value="1"/>
</dbReference>
<name>V6TDF9_GIAIN</name>
<dbReference type="VEuPathDB" id="GiardiaDB:QR46_3256"/>
<feature type="non-terminal residue" evidence="1">
    <location>
        <position position="1"/>
    </location>
</feature>
<dbReference type="VEuPathDB" id="GiardiaDB:GL50581_1894"/>
<comment type="caution">
    <text evidence="1">The sequence shown here is derived from an EMBL/GenBank/DDBJ whole genome shotgun (WGS) entry which is preliminary data.</text>
</comment>
<sequence length="1451" mass="160354">VALWPTLRHHLFCFAINYNFMNEGISVSGAFSNPFLLTYPSFAEPLTIFCNNAFSAVRSRISKDTEPKREHVLAFILTFIADWKNLTPMETLVPPFILAKSMLSDISVASSLAILPRIESFTLEFLSAPNIPTFITVLYLEMLRQFASNLTDGGTFPPQSKLPGFLALMLGDGRRKVASLVHDILSIIVRYEVELIKENIKVVTDTLDSDADTDVDESTRQNLDNSTNSRTPGYCSIQIISSILSMLLTEGTTAVTKVVLYNLRTHDSSLSDGQLSLPANLVYAASGGPAVYHSNKDTEMSAGCMLVVRLLQLLFAPDMSASALNVLGGILSSDLVIDASLLSLIESSFRELPIDRDIVNRMLLIYETVAFHLSRRILEAASGAGTFQVIEQLFDYFVIFLKQLKLFYKMGANPEVVQKSLSLICMSVFTHYAIVTGRLLPAFEKAIGAITSTIDPVNAESFFAKVGAGFTGIADGCFLVKQNEQQEYEEVIAGLKGLFTALVAGARHTENHTCILIITSFIKHMDLQLAFKAFNCGLVSDDGTSKLMDLVQTPSSATDLWLLSYYSKCKSASLSFIYTHLFEAILNQSAFKKLQAGMRSILLDQVWAIVSEVTRNPVVDDLLGYSQDTSIALAEAPTKTSVDIFCSILIDNLFGSTEAEQRALHACGSAIGNILRFFSTLRANVTKLVESILKTSSTSQGAGPANELSSAGDTCTLLMELIAKPELFQLSDAVIKNLRLFEASLSFVGGFLVPKLLSPLLDRMLAADSPPNNLYVTLLPLAVSLARKPLISTACANVIKRIIDGTGPQASLFDVFNGILSGCITAANFSPLGPQTVPVFLELDSKLSTIHTISAQKLHYKILRFLVNASSKDNPELSQAIISSIESAGAETFRGGALQRHRFGLYADIVRSSEVFNLEPSHILSEFARDIYLCLSDNNMRVRHMASEMIKAATVKACRQCCNNESLGSLKLDIYEAVQKITDCLQPPQNSSVDVWANYAYLLQIIMIGMTEVIKKLLVEDLNILLEKGVNISDFNCTHPLFITTATQLLADIRTNLFLEKRKVASTDAETGEETTEFSYRYTLSLPTHPAKRLLNFFSAFISAAGPSELLSIAEEIPRVLLRLVIGSLTSPYRSVVKNILFQLGLAMGYSYSKDLYEEAFNLIIKDMMEYIVANSETPIHNLDPEILVAIRDAAAEACVSARRMVSAVLSKLRHKASDQMIGRFTLPNYLDVALSIPEDMHGRIRSYGDDDADFADIYKHIIDGTEEVIELEEKQPCPDSSNDADDPFKNNKKFGKSLNSAMAVLLDETVERDSLRPEHIQKLTQIKENDAILNRTLSEIKKINQRKQYSSGRLKVVHTGHEFSSKRAGGDVQTANKADPYAYLPLLTGKHISKQDRTRLKAGMTLVTQKRTRDERIAKKQMLSHAEKRAMMKHGHIPPNLKNRRHNRKK</sequence>
<evidence type="ECO:0000313" key="2">
    <source>
        <dbReference type="Proteomes" id="UP000018320"/>
    </source>
</evidence>